<dbReference type="Pfam" id="PF00989">
    <property type="entry name" value="PAS"/>
    <property type="match status" value="1"/>
</dbReference>
<evidence type="ECO:0000313" key="8">
    <source>
        <dbReference type="EMBL" id="ELU04142.1"/>
    </source>
</evidence>
<dbReference type="PROSITE" id="PS50112">
    <property type="entry name" value="PAS"/>
    <property type="match status" value="2"/>
</dbReference>
<dbReference type="InterPro" id="IPR035965">
    <property type="entry name" value="PAS-like_dom_sf"/>
</dbReference>
<keyword evidence="6" id="KW-0539">Nucleus</keyword>
<dbReference type="EMBL" id="KB302615">
    <property type="protein sequence ID" value="ELU04142.1"/>
    <property type="molecule type" value="Genomic_DNA"/>
</dbReference>
<dbReference type="GO" id="GO:0071456">
    <property type="term" value="P:cellular response to hypoxia"/>
    <property type="evidence" value="ECO:0007669"/>
    <property type="project" value="TreeGrafter"/>
</dbReference>
<dbReference type="NCBIfam" id="TIGR00229">
    <property type="entry name" value="sensory_box"/>
    <property type="match status" value="1"/>
</dbReference>
<reference evidence="10" key="1">
    <citation type="submission" date="2012-12" db="EMBL/GenBank/DDBJ databases">
        <authorList>
            <person name="Hellsten U."/>
            <person name="Grimwood J."/>
            <person name="Chapman J.A."/>
            <person name="Shapiro H."/>
            <person name="Aerts A."/>
            <person name="Otillar R.P."/>
            <person name="Terry A.Y."/>
            <person name="Boore J.L."/>
            <person name="Simakov O."/>
            <person name="Marletaz F."/>
            <person name="Cho S.-J."/>
            <person name="Edsinger-Gonzales E."/>
            <person name="Havlak P."/>
            <person name="Kuo D.-H."/>
            <person name="Larsson T."/>
            <person name="Lv J."/>
            <person name="Arendt D."/>
            <person name="Savage R."/>
            <person name="Osoegawa K."/>
            <person name="de Jong P."/>
            <person name="Lindberg D.R."/>
            <person name="Seaver E.C."/>
            <person name="Weisblat D.A."/>
            <person name="Putnam N.H."/>
            <person name="Grigoriev I.V."/>
            <person name="Rokhsar D.S."/>
        </authorList>
    </citation>
    <scope>NUCLEOTIDE SEQUENCE</scope>
    <source>
        <strain evidence="10">I ESC-2004</strain>
    </source>
</reference>
<dbReference type="OrthoDB" id="6099906at2759"/>
<keyword evidence="3" id="KW-0805">Transcription regulation</keyword>
<dbReference type="GO" id="GO:0005667">
    <property type="term" value="C:transcription regulator complex"/>
    <property type="evidence" value="ECO:0007669"/>
    <property type="project" value="InterPro"/>
</dbReference>
<dbReference type="InterPro" id="IPR013767">
    <property type="entry name" value="PAS_fold"/>
</dbReference>
<dbReference type="Pfam" id="PF08447">
    <property type="entry name" value="PAS_3"/>
    <property type="match status" value="1"/>
</dbReference>
<organism evidence="8">
    <name type="scientific">Capitella teleta</name>
    <name type="common">Polychaete worm</name>
    <dbReference type="NCBI Taxonomy" id="283909"/>
    <lineage>
        <taxon>Eukaryota</taxon>
        <taxon>Metazoa</taxon>
        <taxon>Spiralia</taxon>
        <taxon>Lophotrochozoa</taxon>
        <taxon>Annelida</taxon>
        <taxon>Polychaeta</taxon>
        <taxon>Sedentaria</taxon>
        <taxon>Scolecida</taxon>
        <taxon>Capitellidae</taxon>
        <taxon>Capitella</taxon>
    </lineage>
</organism>
<dbReference type="PANTHER" id="PTHR23043:SF17">
    <property type="entry name" value="PROTEIN SIMILAR"/>
    <property type="match status" value="1"/>
</dbReference>
<evidence type="ECO:0000256" key="2">
    <source>
        <dbReference type="ARBA" id="ARBA00022737"/>
    </source>
</evidence>
<keyword evidence="10" id="KW-1185">Reference proteome</keyword>
<dbReference type="PRINTS" id="PR00785">
    <property type="entry name" value="NCTRNSLOCATR"/>
</dbReference>
<evidence type="ECO:0000256" key="5">
    <source>
        <dbReference type="ARBA" id="ARBA00023163"/>
    </source>
</evidence>
<dbReference type="GO" id="GO:0000981">
    <property type="term" value="F:DNA-binding transcription factor activity, RNA polymerase II-specific"/>
    <property type="evidence" value="ECO:0007669"/>
    <property type="project" value="TreeGrafter"/>
</dbReference>
<evidence type="ECO:0000256" key="4">
    <source>
        <dbReference type="ARBA" id="ARBA00023125"/>
    </source>
</evidence>
<evidence type="ECO:0000256" key="3">
    <source>
        <dbReference type="ARBA" id="ARBA00023015"/>
    </source>
</evidence>
<dbReference type="Proteomes" id="UP000014760">
    <property type="component" value="Unassembled WGS sequence"/>
</dbReference>
<evidence type="ECO:0000259" key="7">
    <source>
        <dbReference type="PROSITE" id="PS50112"/>
    </source>
</evidence>
<dbReference type="GO" id="GO:0005634">
    <property type="term" value="C:nucleus"/>
    <property type="evidence" value="ECO:0007669"/>
    <property type="project" value="UniProtKB-SubCell"/>
</dbReference>
<dbReference type="EnsemblMetazoa" id="CapteT187600">
    <property type="protein sequence ID" value="CapteP187600"/>
    <property type="gene ID" value="CapteG187600"/>
</dbReference>
<evidence type="ECO:0000256" key="6">
    <source>
        <dbReference type="ARBA" id="ARBA00023242"/>
    </source>
</evidence>
<dbReference type="PANTHER" id="PTHR23043">
    <property type="entry name" value="HYPOXIA-INDUCIBLE FACTOR 1 ALPHA"/>
    <property type="match status" value="1"/>
</dbReference>
<protein>
    <recommendedName>
        <fullName evidence="7">PAS domain-containing protein</fullName>
    </recommendedName>
</protein>
<dbReference type="InterPro" id="IPR001067">
    <property type="entry name" value="Nuc_translocat"/>
</dbReference>
<dbReference type="GO" id="GO:0000977">
    <property type="term" value="F:RNA polymerase II transcription regulatory region sequence-specific DNA binding"/>
    <property type="evidence" value="ECO:0007669"/>
    <property type="project" value="TreeGrafter"/>
</dbReference>
<keyword evidence="4" id="KW-0238">DNA-binding</keyword>
<evidence type="ECO:0000313" key="10">
    <source>
        <dbReference type="Proteomes" id="UP000014760"/>
    </source>
</evidence>
<feature type="domain" description="PAS" evidence="7">
    <location>
        <begin position="280"/>
        <end position="307"/>
    </location>
</feature>
<dbReference type="STRING" id="283909.R7ULJ3"/>
<reference evidence="8 10" key="2">
    <citation type="journal article" date="2013" name="Nature">
        <title>Insights into bilaterian evolution from three spiralian genomes.</title>
        <authorList>
            <person name="Simakov O."/>
            <person name="Marletaz F."/>
            <person name="Cho S.J."/>
            <person name="Edsinger-Gonzales E."/>
            <person name="Havlak P."/>
            <person name="Hellsten U."/>
            <person name="Kuo D.H."/>
            <person name="Larsson T."/>
            <person name="Lv J."/>
            <person name="Arendt D."/>
            <person name="Savage R."/>
            <person name="Osoegawa K."/>
            <person name="de Jong P."/>
            <person name="Grimwood J."/>
            <person name="Chapman J.A."/>
            <person name="Shapiro H."/>
            <person name="Aerts A."/>
            <person name="Otillar R.P."/>
            <person name="Terry A.Y."/>
            <person name="Boore J.L."/>
            <person name="Grigoriev I.V."/>
            <person name="Lindberg D.R."/>
            <person name="Seaver E.C."/>
            <person name="Weisblat D.A."/>
            <person name="Putnam N.H."/>
            <person name="Rokhsar D.S."/>
        </authorList>
    </citation>
    <scope>NUCLEOTIDE SEQUENCE</scope>
    <source>
        <strain evidence="8 10">I ESC-2004</strain>
    </source>
</reference>
<dbReference type="CDD" id="cd00130">
    <property type="entry name" value="PAS"/>
    <property type="match status" value="2"/>
</dbReference>
<feature type="domain" description="PAS" evidence="7">
    <location>
        <begin position="102"/>
        <end position="165"/>
    </location>
</feature>
<sequence length="570" mass="65122">MSAESKKSRTSGDDDLKATVDPRSIFKSKRYRDKLRTEIKALERLLPVDKTAVHRKLDSQTVFRLSIAFFRTKLFIEAAGLTPPEDHPNNCNCPDLVTGESLLKALDGVMLVVTSDGTVLYVSQNILQHLGFNQVDLKLRCIYGIVHPDDHQELKMVLEHSLNGNLPMTTAQQRKCCLEERTEYTSASCRSVSFLCRMKCFNGTTTGYLKMHCMGHMRSFPSVTKSQRTSNQVLFAFCRPFLSHSPELLASPSILTEGKSSSVSGLWTKHELDLQFKQMDPKVEETLGYTTDSLEGTSFYKIIHPEDLFVVQSCHRALIFTEEIQTMYFRVQHSKGLWVWLHTRGKVAFKNSKKYSIVFTHCPVREEDSTYIQQEAVLRSRYALKEMMWGSTKEVSNGCHFQMMYQERSSPRMLYGGLKDDHGSATLHDHHGQCPSSWHTSSDRHSPVFPNMMPLKESPPKVTPYFERPNGEDIGYHDRPSCQYEQTASQEWTNNWSYTDPGQLSSCVYSNQDVNYQQQFQGGYTYPELASCCGVGEGICQYENQYHECCVKPNEWTPAVPMDTSWGQYS</sequence>
<evidence type="ECO:0000256" key="1">
    <source>
        <dbReference type="ARBA" id="ARBA00004123"/>
    </source>
</evidence>
<comment type="subcellular location">
    <subcellularLocation>
        <location evidence="1">Nucleus</location>
    </subcellularLocation>
</comment>
<gene>
    <name evidence="8" type="ORF">CAPTEDRAFT_187600</name>
</gene>
<name>R7ULJ3_CAPTE</name>
<dbReference type="InterPro" id="IPR000014">
    <property type="entry name" value="PAS"/>
</dbReference>
<dbReference type="OMA" id="ISETDTC"/>
<dbReference type="AlphaFoldDB" id="R7ULJ3"/>
<dbReference type="Gene3D" id="3.30.450.20">
    <property type="entry name" value="PAS domain"/>
    <property type="match status" value="2"/>
</dbReference>
<keyword evidence="2" id="KW-0677">Repeat</keyword>
<dbReference type="GO" id="GO:0005737">
    <property type="term" value="C:cytoplasm"/>
    <property type="evidence" value="ECO:0007669"/>
    <property type="project" value="InterPro"/>
</dbReference>
<reference evidence="9" key="3">
    <citation type="submission" date="2015-06" db="UniProtKB">
        <authorList>
            <consortium name="EnsemblMetazoa"/>
        </authorList>
    </citation>
    <scope>IDENTIFICATION</scope>
</reference>
<evidence type="ECO:0000313" key="9">
    <source>
        <dbReference type="EnsemblMetazoa" id="CapteP187600"/>
    </source>
</evidence>
<dbReference type="SUPFAM" id="SSF55785">
    <property type="entry name" value="PYP-like sensor domain (PAS domain)"/>
    <property type="match status" value="2"/>
</dbReference>
<dbReference type="InterPro" id="IPR013655">
    <property type="entry name" value="PAS_fold_3"/>
</dbReference>
<proteinExistence type="predicted"/>
<keyword evidence="5" id="KW-0804">Transcription</keyword>
<dbReference type="SMART" id="SM00091">
    <property type="entry name" value="PAS"/>
    <property type="match status" value="2"/>
</dbReference>
<accession>R7ULJ3</accession>
<dbReference type="HOGENOM" id="CLU_478378_0_0_1"/>
<dbReference type="EMBL" id="AMQN01001464">
    <property type="status" value="NOT_ANNOTATED_CDS"/>
    <property type="molecule type" value="Genomic_DNA"/>
</dbReference>